<evidence type="ECO:0000313" key="1">
    <source>
        <dbReference type="EMBL" id="SUC30177.1"/>
    </source>
</evidence>
<protein>
    <submittedName>
        <fullName evidence="1">Uncharacterized protein</fullName>
    </submittedName>
</protein>
<name>A0A379FND5_PRORE</name>
<accession>A0A379FND5</accession>
<gene>
    <name evidence="1" type="ORF">NCTC11801_01102</name>
</gene>
<dbReference type="Proteomes" id="UP000254208">
    <property type="component" value="Unassembled WGS sequence"/>
</dbReference>
<proteinExistence type="predicted"/>
<dbReference type="AlphaFoldDB" id="A0A379FND5"/>
<evidence type="ECO:0000313" key="2">
    <source>
        <dbReference type="Proteomes" id="UP000254208"/>
    </source>
</evidence>
<dbReference type="EMBL" id="UGTZ01000001">
    <property type="protein sequence ID" value="SUC30177.1"/>
    <property type="molecule type" value="Genomic_DNA"/>
</dbReference>
<sequence length="216" mass="25556">MSTLKPNIDNLKKSIAIPHELGHYEMMHRIDKLSIVGDLEIDDTDELFDRLNKMKGSRFYSIRRRKTKSKYIKKLYRYQVKVKNKYNPKQAFMIYYKPTEMDFKKTDKYEGRGAVRFEFSPQHFTVDDINKLVLYLGKKKRLGKYLYKILKSAWVTRIDYALDIYDMRLSDYHIGFKGHVVANVTQVKASFKGNGLVAINQSIMPLVMRSWMLVMT</sequence>
<reference evidence="1 2" key="1">
    <citation type="submission" date="2018-06" db="EMBL/GenBank/DDBJ databases">
        <authorList>
            <consortium name="Pathogen Informatics"/>
            <person name="Doyle S."/>
        </authorList>
    </citation>
    <scope>NUCLEOTIDE SEQUENCE [LARGE SCALE GENOMIC DNA]</scope>
    <source>
        <strain evidence="1 2">NCTC11801</strain>
    </source>
</reference>
<organism evidence="1 2">
    <name type="scientific">Providencia rettgeri</name>
    <dbReference type="NCBI Taxonomy" id="587"/>
    <lineage>
        <taxon>Bacteria</taxon>
        <taxon>Pseudomonadati</taxon>
        <taxon>Pseudomonadota</taxon>
        <taxon>Gammaproteobacteria</taxon>
        <taxon>Enterobacterales</taxon>
        <taxon>Morganellaceae</taxon>
        <taxon>Providencia</taxon>
    </lineage>
</organism>